<dbReference type="EMBL" id="ALJK01000184">
    <property type="protein sequence ID" value="EJN84011.1"/>
    <property type="molecule type" value="Genomic_DNA"/>
</dbReference>
<evidence type="ECO:0000313" key="1">
    <source>
        <dbReference type="EMBL" id="EJN84011.1"/>
    </source>
</evidence>
<proteinExistence type="predicted"/>
<dbReference type="AlphaFoldDB" id="J3JJ01"/>
<organism evidence="1 2">
    <name type="scientific">Actinomyces naeslundii (strain ATCC 12104 / DSM 43013 / CCUG 2238 / JCM 8349 / NCTC 10301 / Howell 279)</name>
    <dbReference type="NCBI Taxonomy" id="1115803"/>
    <lineage>
        <taxon>Bacteria</taxon>
        <taxon>Bacillati</taxon>
        <taxon>Actinomycetota</taxon>
        <taxon>Actinomycetes</taxon>
        <taxon>Actinomycetales</taxon>
        <taxon>Actinomycetaceae</taxon>
        <taxon>Actinomyces</taxon>
    </lineage>
</organism>
<protein>
    <submittedName>
        <fullName evidence="1">Uncharacterized protein</fullName>
    </submittedName>
</protein>
<gene>
    <name evidence="1" type="ORF">HMPREF1129_0014</name>
</gene>
<reference evidence="1 2" key="1">
    <citation type="submission" date="2012-07" db="EMBL/GenBank/DDBJ databases">
        <authorList>
            <person name="Durkin A.S."/>
            <person name="McCorrison J."/>
            <person name="Torralba M."/>
            <person name="Gillis M."/>
            <person name="Methe B."/>
            <person name="Sutton G."/>
            <person name="Nelson K.E."/>
        </authorList>
    </citation>
    <scope>NUCLEOTIDE SEQUENCE [LARGE SCALE GENOMIC DNA]</scope>
    <source>
        <strain evidence="2">ATCC 12104 / DSM 43013 / CCUG 2238 / JCM 8349 / NCTC 10301 / Howell 279</strain>
    </source>
</reference>
<sequence>MVQGGGESSKDLLVVDSSDVVSPNDQTLRNSLISSLSDNKCAVWGGGRGDDPRPVIWDWFSVRVKGETPYAGSGVDLASMSTDQQDALLRESIHRLEQCR</sequence>
<evidence type="ECO:0000313" key="2">
    <source>
        <dbReference type="Proteomes" id="UP000007814"/>
    </source>
</evidence>
<comment type="caution">
    <text evidence="1">The sequence shown here is derived from an EMBL/GenBank/DDBJ whole genome shotgun (WGS) entry which is preliminary data.</text>
</comment>
<dbReference type="Proteomes" id="UP000007814">
    <property type="component" value="Unassembled WGS sequence"/>
</dbReference>
<accession>J3JJ01</accession>
<name>J3JJ01_ACTNH</name>